<dbReference type="AlphaFoldDB" id="A0AAV8XX68"/>
<gene>
    <name evidence="1" type="ORF">NQ318_015165</name>
</gene>
<dbReference type="InterPro" id="IPR036397">
    <property type="entry name" value="RNaseH_sf"/>
</dbReference>
<comment type="caution">
    <text evidence="1">The sequence shown here is derived from an EMBL/GenBank/DDBJ whole genome shotgun (WGS) entry which is preliminary data.</text>
</comment>
<evidence type="ECO:0008006" key="3">
    <source>
        <dbReference type="Google" id="ProtNLM"/>
    </source>
</evidence>
<dbReference type="Proteomes" id="UP001162162">
    <property type="component" value="Unassembled WGS sequence"/>
</dbReference>
<dbReference type="EMBL" id="JAPWTK010000280">
    <property type="protein sequence ID" value="KAJ8943677.1"/>
    <property type="molecule type" value="Genomic_DNA"/>
</dbReference>
<sequence>MNSTKTTLKNKKKWLNEDDAASVLALHSARKAPRLSLRRAIETEISKSYLQRIFKQNRILPFKPKFRHTLEEGGEAKRLDFCLEMGNGVINDVGFHKRILFSDESTFSTNGVVSSQHCRYWSEINPHFTVSCRRQYFKKVHVWCAVSYTNGIIGPYFFKEHLNRNTYLEMLQKNFNR</sequence>
<proteinExistence type="predicted"/>
<name>A0AAV8XX68_9CUCU</name>
<keyword evidence="2" id="KW-1185">Reference proteome</keyword>
<accession>A0AAV8XX68</accession>
<dbReference type="GO" id="GO:0003676">
    <property type="term" value="F:nucleic acid binding"/>
    <property type="evidence" value="ECO:0007669"/>
    <property type="project" value="InterPro"/>
</dbReference>
<dbReference type="Gene3D" id="3.30.420.10">
    <property type="entry name" value="Ribonuclease H-like superfamily/Ribonuclease H"/>
    <property type="match status" value="1"/>
</dbReference>
<dbReference type="PANTHER" id="PTHR47326">
    <property type="entry name" value="TRANSPOSABLE ELEMENT TC3 TRANSPOSASE-LIKE PROTEIN"/>
    <property type="match status" value="1"/>
</dbReference>
<reference evidence="1" key="1">
    <citation type="journal article" date="2023" name="Insect Mol. Biol.">
        <title>Genome sequencing provides insights into the evolution of gene families encoding plant cell wall-degrading enzymes in longhorned beetles.</title>
        <authorList>
            <person name="Shin N.R."/>
            <person name="Okamura Y."/>
            <person name="Kirsch R."/>
            <person name="Pauchet Y."/>
        </authorList>
    </citation>
    <scope>NUCLEOTIDE SEQUENCE</scope>
    <source>
        <strain evidence="1">AMC_N1</strain>
    </source>
</reference>
<dbReference type="PANTHER" id="PTHR47326:SF1">
    <property type="entry name" value="HTH PSQ-TYPE DOMAIN-CONTAINING PROTEIN"/>
    <property type="match status" value="1"/>
</dbReference>
<protein>
    <recommendedName>
        <fullName evidence="3">Transposase</fullName>
    </recommendedName>
</protein>
<organism evidence="1 2">
    <name type="scientific">Aromia moschata</name>
    <dbReference type="NCBI Taxonomy" id="1265417"/>
    <lineage>
        <taxon>Eukaryota</taxon>
        <taxon>Metazoa</taxon>
        <taxon>Ecdysozoa</taxon>
        <taxon>Arthropoda</taxon>
        <taxon>Hexapoda</taxon>
        <taxon>Insecta</taxon>
        <taxon>Pterygota</taxon>
        <taxon>Neoptera</taxon>
        <taxon>Endopterygota</taxon>
        <taxon>Coleoptera</taxon>
        <taxon>Polyphaga</taxon>
        <taxon>Cucujiformia</taxon>
        <taxon>Chrysomeloidea</taxon>
        <taxon>Cerambycidae</taxon>
        <taxon>Cerambycinae</taxon>
        <taxon>Callichromatini</taxon>
        <taxon>Aromia</taxon>
    </lineage>
</organism>
<evidence type="ECO:0000313" key="1">
    <source>
        <dbReference type="EMBL" id="KAJ8943677.1"/>
    </source>
</evidence>
<evidence type="ECO:0000313" key="2">
    <source>
        <dbReference type="Proteomes" id="UP001162162"/>
    </source>
</evidence>